<dbReference type="EMBL" id="JBBWWQ010000008">
    <property type="protein sequence ID" value="KAK8941422.1"/>
    <property type="molecule type" value="Genomic_DNA"/>
</dbReference>
<evidence type="ECO:0000313" key="3">
    <source>
        <dbReference type="Proteomes" id="UP001418222"/>
    </source>
</evidence>
<organism evidence="2 3">
    <name type="scientific">Platanthera zijinensis</name>
    <dbReference type="NCBI Taxonomy" id="2320716"/>
    <lineage>
        <taxon>Eukaryota</taxon>
        <taxon>Viridiplantae</taxon>
        <taxon>Streptophyta</taxon>
        <taxon>Embryophyta</taxon>
        <taxon>Tracheophyta</taxon>
        <taxon>Spermatophyta</taxon>
        <taxon>Magnoliopsida</taxon>
        <taxon>Liliopsida</taxon>
        <taxon>Asparagales</taxon>
        <taxon>Orchidaceae</taxon>
        <taxon>Orchidoideae</taxon>
        <taxon>Orchideae</taxon>
        <taxon>Orchidinae</taxon>
        <taxon>Platanthera</taxon>
    </lineage>
</organism>
<dbReference type="AlphaFoldDB" id="A0AAP0BJV4"/>
<dbReference type="Proteomes" id="UP001418222">
    <property type="component" value="Unassembled WGS sequence"/>
</dbReference>
<evidence type="ECO:0000313" key="2">
    <source>
        <dbReference type="EMBL" id="KAK8941422.1"/>
    </source>
</evidence>
<proteinExistence type="predicted"/>
<name>A0AAP0BJV4_9ASPA</name>
<keyword evidence="3" id="KW-1185">Reference proteome</keyword>
<gene>
    <name evidence="2" type="ORF">KSP39_PZI010326</name>
</gene>
<comment type="caution">
    <text evidence="2">The sequence shown here is derived from an EMBL/GenBank/DDBJ whole genome shotgun (WGS) entry which is preliminary data.</text>
</comment>
<feature type="compositionally biased region" description="Basic and acidic residues" evidence="1">
    <location>
        <begin position="41"/>
        <end position="57"/>
    </location>
</feature>
<evidence type="ECO:0000256" key="1">
    <source>
        <dbReference type="SAM" id="MobiDB-lite"/>
    </source>
</evidence>
<feature type="region of interest" description="Disordered" evidence="1">
    <location>
        <begin position="20"/>
        <end position="82"/>
    </location>
</feature>
<sequence length="360" mass="40454">MTVDRGWRPWAIHMRSPRSGFKNFETTAPHHFSQPSSLRCPSDDQNRRSRRQLDDPNPRPSFRRVPDTIQSRSRRPPKSPNEITSLMSALEQKEEEIHSPPFVIVPQESSGGKKQTFPSQVASFLWEEVVGKTQIFERWVALVRMRSGRFKPSSSSGFPHRLLKPETVPHRPQFFSFPNQQQEELSSSDAKHTTTTLSLTHLLDSTHGRSNSKHTLIVQQLLDRAVKPSGVGLVPAVEGAEVARRGERLDRGKLRDVRTPCSRRNRDGAEPYCAWRAIAEPGNREGEQSGRLFAELIVFGLMLSGGLRPHQAGFARLRTGFMLPGGLRPHQAGFARLRTGFARLRTGFARTRCSGLSSAA</sequence>
<protein>
    <submittedName>
        <fullName evidence="2">Uncharacterized protein</fullName>
    </submittedName>
</protein>
<accession>A0AAP0BJV4</accession>
<reference evidence="2 3" key="1">
    <citation type="journal article" date="2022" name="Nat. Plants">
        <title>Genomes of leafy and leafless Platanthera orchids illuminate the evolution of mycoheterotrophy.</title>
        <authorList>
            <person name="Li M.H."/>
            <person name="Liu K.W."/>
            <person name="Li Z."/>
            <person name="Lu H.C."/>
            <person name="Ye Q.L."/>
            <person name="Zhang D."/>
            <person name="Wang J.Y."/>
            <person name="Li Y.F."/>
            <person name="Zhong Z.M."/>
            <person name="Liu X."/>
            <person name="Yu X."/>
            <person name="Liu D.K."/>
            <person name="Tu X.D."/>
            <person name="Liu B."/>
            <person name="Hao Y."/>
            <person name="Liao X.Y."/>
            <person name="Jiang Y.T."/>
            <person name="Sun W.H."/>
            <person name="Chen J."/>
            <person name="Chen Y.Q."/>
            <person name="Ai Y."/>
            <person name="Zhai J.W."/>
            <person name="Wu S.S."/>
            <person name="Zhou Z."/>
            <person name="Hsiao Y.Y."/>
            <person name="Wu W.L."/>
            <person name="Chen Y.Y."/>
            <person name="Lin Y.F."/>
            <person name="Hsu J.L."/>
            <person name="Li C.Y."/>
            <person name="Wang Z.W."/>
            <person name="Zhao X."/>
            <person name="Zhong W.Y."/>
            <person name="Ma X.K."/>
            <person name="Ma L."/>
            <person name="Huang J."/>
            <person name="Chen G.Z."/>
            <person name="Huang M.Z."/>
            <person name="Huang L."/>
            <person name="Peng D.H."/>
            <person name="Luo Y.B."/>
            <person name="Zou S.Q."/>
            <person name="Chen S.P."/>
            <person name="Lan S."/>
            <person name="Tsai W.C."/>
            <person name="Van de Peer Y."/>
            <person name="Liu Z.J."/>
        </authorList>
    </citation>
    <scope>NUCLEOTIDE SEQUENCE [LARGE SCALE GENOMIC DNA]</scope>
    <source>
        <strain evidence="2">Lor287</strain>
    </source>
</reference>